<name>A0AAD9VGD2_ACRCE</name>
<keyword evidence="4 9" id="KW-1133">Transmembrane helix</keyword>
<evidence type="ECO:0000256" key="4">
    <source>
        <dbReference type="ARBA" id="ARBA00022989"/>
    </source>
</evidence>
<gene>
    <name evidence="11" type="ORF">P5673_001909</name>
</gene>
<proteinExistence type="inferred from homology"/>
<reference evidence="11" key="2">
    <citation type="journal article" date="2023" name="Science">
        <title>Genomic signatures of disease resistance in endangered staghorn corals.</title>
        <authorList>
            <person name="Vollmer S.V."/>
            <person name="Selwyn J.D."/>
            <person name="Despard B.A."/>
            <person name="Roesel C.L."/>
        </authorList>
    </citation>
    <scope>NUCLEOTIDE SEQUENCE</scope>
    <source>
        <strain evidence="11">K2</strain>
    </source>
</reference>
<evidence type="ECO:0000256" key="5">
    <source>
        <dbReference type="ARBA" id="ARBA00023065"/>
    </source>
</evidence>
<evidence type="ECO:0000256" key="6">
    <source>
        <dbReference type="ARBA" id="ARBA00023136"/>
    </source>
</evidence>
<keyword evidence="2 8" id="KW-0813">Transport</keyword>
<feature type="transmembrane region" description="Helical" evidence="9">
    <location>
        <begin position="246"/>
        <end position="267"/>
    </location>
</feature>
<evidence type="ECO:0000256" key="2">
    <source>
        <dbReference type="ARBA" id="ARBA00022448"/>
    </source>
</evidence>
<dbReference type="EMBL" id="JARQWQ010000003">
    <property type="protein sequence ID" value="KAK2572900.1"/>
    <property type="molecule type" value="Genomic_DNA"/>
</dbReference>
<evidence type="ECO:0000313" key="12">
    <source>
        <dbReference type="Proteomes" id="UP001249851"/>
    </source>
</evidence>
<dbReference type="PANTHER" id="PTHR11003">
    <property type="entry name" value="POTASSIUM CHANNEL, SUBFAMILY K"/>
    <property type="match status" value="1"/>
</dbReference>
<feature type="transmembrane region" description="Helical" evidence="9">
    <location>
        <begin position="112"/>
        <end position="142"/>
    </location>
</feature>
<feature type="transmembrane region" description="Helical" evidence="9">
    <location>
        <begin position="163"/>
        <end position="187"/>
    </location>
</feature>
<dbReference type="PANTHER" id="PTHR11003:SF345">
    <property type="entry name" value="TWIK FAMILY OF POTASSIUM CHANNELS PROTEIN 18"/>
    <property type="match status" value="1"/>
</dbReference>
<dbReference type="GO" id="GO:0015271">
    <property type="term" value="F:outward rectifier potassium channel activity"/>
    <property type="evidence" value="ECO:0007669"/>
    <property type="project" value="TreeGrafter"/>
</dbReference>
<dbReference type="Gene3D" id="1.10.287.70">
    <property type="match status" value="1"/>
</dbReference>
<keyword evidence="6 9" id="KW-0472">Membrane</keyword>
<comment type="subcellular location">
    <subcellularLocation>
        <location evidence="1">Membrane</location>
        <topology evidence="1">Multi-pass membrane protein</topology>
    </subcellularLocation>
</comment>
<feature type="domain" description="Potassium channel" evidence="10">
    <location>
        <begin position="65"/>
        <end position="134"/>
    </location>
</feature>
<sequence length="338" mass="38196">MNPLLKKALLRFIAFSLLTSLSAWLFVFVEYTGRNEVHEKYQSLRSLYESMAWKYNMSINEFNNFSTAVYEAMSVPAPEWTYHNAIDFVLQAVTTIGYGSITPKTATGQVMCIFMCLVGIPISMLSIKSVGEVFALWFMAIIQKFEKKVLKRPEPRSLETKSAVILFSLMILIVIGNGLIAVSLKGWSLLEGVYFWFVTLTTIGFGDYLVREPAQRITHLEMNGSIANGGEIESLGFTIIMSFFSLTYLVLCLCLVSSVLNSVVVALENHNFPPRCQRCVRRRTPNQISLDRKRESAQRDETNMASLSMENLGFQKENAAPERKDSLLIQNTQLSDIN</sequence>
<dbReference type="Pfam" id="PF07885">
    <property type="entry name" value="Ion_trans_2"/>
    <property type="match status" value="2"/>
</dbReference>
<accession>A0AAD9VGD2</accession>
<dbReference type="Proteomes" id="UP001249851">
    <property type="component" value="Unassembled WGS sequence"/>
</dbReference>
<dbReference type="InterPro" id="IPR013099">
    <property type="entry name" value="K_chnl_dom"/>
</dbReference>
<dbReference type="InterPro" id="IPR003280">
    <property type="entry name" value="2pore_dom_K_chnl"/>
</dbReference>
<feature type="domain" description="Potassium channel" evidence="10">
    <location>
        <begin position="171"/>
        <end position="217"/>
    </location>
</feature>
<feature type="transmembrane region" description="Helical" evidence="9">
    <location>
        <begin position="12"/>
        <end position="29"/>
    </location>
</feature>
<keyword evidence="3 8" id="KW-0812">Transmembrane</keyword>
<evidence type="ECO:0000256" key="9">
    <source>
        <dbReference type="SAM" id="Phobius"/>
    </source>
</evidence>
<evidence type="ECO:0000256" key="8">
    <source>
        <dbReference type="RuleBase" id="RU003857"/>
    </source>
</evidence>
<dbReference type="GO" id="GO:0022841">
    <property type="term" value="F:potassium ion leak channel activity"/>
    <property type="evidence" value="ECO:0007669"/>
    <property type="project" value="TreeGrafter"/>
</dbReference>
<dbReference type="GO" id="GO:0005886">
    <property type="term" value="C:plasma membrane"/>
    <property type="evidence" value="ECO:0007669"/>
    <property type="project" value="TreeGrafter"/>
</dbReference>
<reference evidence="11" key="1">
    <citation type="journal article" date="2023" name="G3 (Bethesda)">
        <title>Whole genome assembly and annotation of the endangered Caribbean coral Acropora cervicornis.</title>
        <authorList>
            <person name="Selwyn J.D."/>
            <person name="Vollmer S.V."/>
        </authorList>
    </citation>
    <scope>NUCLEOTIDE SEQUENCE</scope>
    <source>
        <strain evidence="11">K2</strain>
    </source>
</reference>
<dbReference type="GO" id="GO:0030322">
    <property type="term" value="P:stabilization of membrane potential"/>
    <property type="evidence" value="ECO:0007669"/>
    <property type="project" value="TreeGrafter"/>
</dbReference>
<evidence type="ECO:0000256" key="3">
    <source>
        <dbReference type="ARBA" id="ARBA00022692"/>
    </source>
</evidence>
<protein>
    <submittedName>
        <fullName evidence="11">Two pore potassium channel protein sup-9</fullName>
    </submittedName>
</protein>
<dbReference type="PRINTS" id="PR01333">
    <property type="entry name" value="2POREKCHANEL"/>
</dbReference>
<evidence type="ECO:0000313" key="11">
    <source>
        <dbReference type="EMBL" id="KAK2572900.1"/>
    </source>
</evidence>
<evidence type="ECO:0000256" key="7">
    <source>
        <dbReference type="ARBA" id="ARBA00023303"/>
    </source>
</evidence>
<evidence type="ECO:0000259" key="10">
    <source>
        <dbReference type="Pfam" id="PF07885"/>
    </source>
</evidence>
<evidence type="ECO:0000256" key="1">
    <source>
        <dbReference type="ARBA" id="ARBA00004141"/>
    </source>
</evidence>
<comment type="caution">
    <text evidence="11">The sequence shown here is derived from an EMBL/GenBank/DDBJ whole genome shotgun (WGS) entry which is preliminary data.</text>
</comment>
<keyword evidence="7 8" id="KW-0407">Ion channel</keyword>
<keyword evidence="5 8" id="KW-0406">Ion transport</keyword>
<dbReference type="AlphaFoldDB" id="A0AAD9VGD2"/>
<keyword evidence="12" id="KW-1185">Reference proteome</keyword>
<dbReference type="SUPFAM" id="SSF81324">
    <property type="entry name" value="Voltage-gated potassium channels"/>
    <property type="match status" value="2"/>
</dbReference>
<organism evidence="11 12">
    <name type="scientific">Acropora cervicornis</name>
    <name type="common">Staghorn coral</name>
    <dbReference type="NCBI Taxonomy" id="6130"/>
    <lineage>
        <taxon>Eukaryota</taxon>
        <taxon>Metazoa</taxon>
        <taxon>Cnidaria</taxon>
        <taxon>Anthozoa</taxon>
        <taxon>Hexacorallia</taxon>
        <taxon>Scleractinia</taxon>
        <taxon>Astrocoeniina</taxon>
        <taxon>Acroporidae</taxon>
        <taxon>Acropora</taxon>
    </lineage>
</organism>
<comment type="similarity">
    <text evidence="8">Belongs to the two pore domain potassium channel (TC 1.A.1.8) family.</text>
</comment>